<dbReference type="InterPro" id="IPR016187">
    <property type="entry name" value="CTDL_fold"/>
</dbReference>
<dbReference type="PANTHER" id="PTHR23150">
    <property type="entry name" value="SULFATASE MODIFYING FACTOR 1, 2"/>
    <property type="match status" value="1"/>
</dbReference>
<dbReference type="Proteomes" id="UP000064967">
    <property type="component" value="Chromosome"/>
</dbReference>
<dbReference type="KEGG" id="llu:AKJ09_09555"/>
<feature type="domain" description="Sulfatase-modifying factor enzyme-like" evidence="2">
    <location>
        <begin position="184"/>
        <end position="441"/>
    </location>
</feature>
<dbReference type="EMBL" id="CP012333">
    <property type="protein sequence ID" value="AKV02892.1"/>
    <property type="molecule type" value="Genomic_DNA"/>
</dbReference>
<dbReference type="RefSeq" id="WP_146653747.1">
    <property type="nucleotide sequence ID" value="NZ_CP012333.1"/>
</dbReference>
<dbReference type="PROSITE" id="PS51257">
    <property type="entry name" value="PROKAR_LIPOPROTEIN"/>
    <property type="match status" value="1"/>
</dbReference>
<keyword evidence="4" id="KW-1185">Reference proteome</keyword>
<dbReference type="OrthoDB" id="5502095at2"/>
<feature type="region of interest" description="Disordered" evidence="1">
    <location>
        <begin position="234"/>
        <end position="255"/>
    </location>
</feature>
<dbReference type="SUPFAM" id="SSF56436">
    <property type="entry name" value="C-type lectin-like"/>
    <property type="match status" value="1"/>
</dbReference>
<dbReference type="STRING" id="1391654.AKJ09_09555"/>
<evidence type="ECO:0000313" key="3">
    <source>
        <dbReference type="EMBL" id="AKV02892.1"/>
    </source>
</evidence>
<accession>A0A0K1QB49</accession>
<protein>
    <submittedName>
        <fullName evidence="3">Sulfatase modifying factor 1 (C-alpha-formyglycine-generating enzyme 1)</fullName>
    </submittedName>
</protein>
<dbReference type="InterPro" id="IPR051043">
    <property type="entry name" value="Sulfatase_Mod_Factor_Kinase"/>
</dbReference>
<reference evidence="3 4" key="1">
    <citation type="submission" date="2015-08" db="EMBL/GenBank/DDBJ databases">
        <authorList>
            <person name="Babu N.S."/>
            <person name="Beckwith C.J."/>
            <person name="Beseler K.G."/>
            <person name="Brison A."/>
            <person name="Carone J.V."/>
            <person name="Caskin T.P."/>
            <person name="Diamond M."/>
            <person name="Durham M.E."/>
            <person name="Foxe J.M."/>
            <person name="Go M."/>
            <person name="Henderson B.A."/>
            <person name="Jones I.B."/>
            <person name="McGettigan J.A."/>
            <person name="Micheletti S.J."/>
            <person name="Nasrallah M.E."/>
            <person name="Ortiz D."/>
            <person name="Piller C.R."/>
            <person name="Privatt S.R."/>
            <person name="Schneider S.L."/>
            <person name="Sharp S."/>
            <person name="Smith T.C."/>
            <person name="Stanton J.D."/>
            <person name="Ullery H.E."/>
            <person name="Wilson R.J."/>
            <person name="Serrano M.G."/>
            <person name="Buck G."/>
            <person name="Lee V."/>
            <person name="Wang Y."/>
            <person name="Carvalho R."/>
            <person name="Voegtly L."/>
            <person name="Shi R."/>
            <person name="Duckworth R."/>
            <person name="Johnson A."/>
            <person name="Loviza R."/>
            <person name="Walstead R."/>
            <person name="Shah Z."/>
            <person name="Kiflezghi M."/>
            <person name="Wade K."/>
            <person name="Ball S.L."/>
            <person name="Bradley K.W."/>
            <person name="Asai D.J."/>
            <person name="Bowman C.A."/>
            <person name="Russell D.A."/>
            <person name="Pope W.H."/>
            <person name="Jacobs-Sera D."/>
            <person name="Hendrix R.W."/>
            <person name="Hatfull G.F."/>
        </authorList>
    </citation>
    <scope>NUCLEOTIDE SEQUENCE [LARGE SCALE GENOMIC DNA]</scope>
    <source>
        <strain evidence="3 4">DSM 27648</strain>
    </source>
</reference>
<sequence length="444" mass="46658">MRVLRTLIFLGAVGAACDETLPPRGQVLVYLDTDATVSSSDGTPGLFDRVLVEVFEPGATAPCSECSRELALDAEKLRTKTFSFGFLPPPRVLGYRIRLRMFRSVGLGTPRAASTVELVGYLPAVGEDGIVSITASFRTGDVGKPQGTLASPIVFTDGPPNASAVGTWPGAREVPCRGEVPGGAVCVPGGAFFMGDPRVSIASDLMGGASEHLVVLSPYFLGDHEVTVAEVRSSGVASVDSRGRSTDPTDDSADPLGRCDYTSVAGAWDDRPLDCVSWQLASKYCQSLGGDLPTEAQLERVASHAGSTLWPWGDDAASCVDIVAPDGGGCREDASLDVETRTLPSVAGAVPRDVVLSSDGRIADLGANLSEWTADAFERDDGTCWKEALLRDPSCKAATEVRSIKGGNLLQRVVDAAQVRRAATAKDASFGYPTVGFRCAWPAR</sequence>
<gene>
    <name evidence="3" type="ORF">AKJ09_09555</name>
</gene>
<evidence type="ECO:0000259" key="2">
    <source>
        <dbReference type="Pfam" id="PF03781"/>
    </source>
</evidence>
<dbReference type="PANTHER" id="PTHR23150:SF19">
    <property type="entry name" value="FORMYLGLYCINE-GENERATING ENZYME"/>
    <property type="match status" value="1"/>
</dbReference>
<dbReference type="GO" id="GO:0120147">
    <property type="term" value="F:formylglycine-generating oxidase activity"/>
    <property type="evidence" value="ECO:0007669"/>
    <property type="project" value="TreeGrafter"/>
</dbReference>
<evidence type="ECO:0000256" key="1">
    <source>
        <dbReference type="SAM" id="MobiDB-lite"/>
    </source>
</evidence>
<dbReference type="Gene3D" id="3.90.1580.10">
    <property type="entry name" value="paralog of FGE (formylglycine-generating enzyme)"/>
    <property type="match status" value="1"/>
</dbReference>
<evidence type="ECO:0000313" key="4">
    <source>
        <dbReference type="Proteomes" id="UP000064967"/>
    </source>
</evidence>
<dbReference type="AlphaFoldDB" id="A0A0K1QB49"/>
<dbReference type="InterPro" id="IPR042095">
    <property type="entry name" value="SUMF_sf"/>
</dbReference>
<organism evidence="3 4">
    <name type="scientific">Labilithrix luteola</name>
    <dbReference type="NCBI Taxonomy" id="1391654"/>
    <lineage>
        <taxon>Bacteria</taxon>
        <taxon>Pseudomonadati</taxon>
        <taxon>Myxococcota</taxon>
        <taxon>Polyangia</taxon>
        <taxon>Polyangiales</taxon>
        <taxon>Labilitrichaceae</taxon>
        <taxon>Labilithrix</taxon>
    </lineage>
</organism>
<dbReference type="Pfam" id="PF03781">
    <property type="entry name" value="FGE-sulfatase"/>
    <property type="match status" value="1"/>
</dbReference>
<name>A0A0K1QB49_9BACT</name>
<dbReference type="InterPro" id="IPR005532">
    <property type="entry name" value="SUMF_dom"/>
</dbReference>
<proteinExistence type="predicted"/>